<dbReference type="EMBL" id="JACCFP010000001">
    <property type="protein sequence ID" value="NYJ02161.1"/>
    <property type="molecule type" value="Genomic_DNA"/>
</dbReference>
<dbReference type="InterPro" id="IPR006094">
    <property type="entry name" value="Oxid_FAD_bind_N"/>
</dbReference>
<dbReference type="RefSeq" id="WP_179668566.1">
    <property type="nucleotide sequence ID" value="NZ_JACCFP010000001.1"/>
</dbReference>
<evidence type="ECO:0000313" key="8">
    <source>
        <dbReference type="Proteomes" id="UP000530424"/>
    </source>
</evidence>
<dbReference type="Gene3D" id="3.30.465.10">
    <property type="match status" value="1"/>
</dbReference>
<evidence type="ECO:0000256" key="1">
    <source>
        <dbReference type="ARBA" id="ARBA00001974"/>
    </source>
</evidence>
<protein>
    <recommendedName>
        <fullName evidence="6">FAD-binding PCMH-type domain-containing protein</fullName>
    </recommendedName>
</protein>
<dbReference type="PANTHER" id="PTHR42973">
    <property type="entry name" value="BINDING OXIDOREDUCTASE, PUTATIVE (AFU_ORTHOLOGUE AFUA_1G17690)-RELATED"/>
    <property type="match status" value="1"/>
</dbReference>
<dbReference type="PANTHER" id="PTHR42973:SF39">
    <property type="entry name" value="FAD-BINDING PCMH-TYPE DOMAIN-CONTAINING PROTEIN"/>
    <property type="match status" value="1"/>
</dbReference>
<keyword evidence="4" id="KW-0274">FAD</keyword>
<reference evidence="7 8" key="1">
    <citation type="submission" date="2020-07" db="EMBL/GenBank/DDBJ databases">
        <title>Sequencing the genomes of 1000 actinobacteria strains.</title>
        <authorList>
            <person name="Klenk H.-P."/>
        </authorList>
    </citation>
    <scope>NUCLEOTIDE SEQUENCE [LARGE SCALE GENOMIC DNA]</scope>
    <source>
        <strain evidence="7 8">DSM 103833</strain>
    </source>
</reference>
<keyword evidence="5" id="KW-0560">Oxidoreductase</keyword>
<dbReference type="GO" id="GO:0071949">
    <property type="term" value="F:FAD binding"/>
    <property type="evidence" value="ECO:0007669"/>
    <property type="project" value="InterPro"/>
</dbReference>
<proteinExistence type="inferred from homology"/>
<sequence>MTTPLTRPLDALRDACPVVLPGDETYDAARLPWNVAADLRPAAVALPTSTEEVVAVVRAAAEAGLRVAPQSTGHGAAALAERDLSDVLLVKLSGLTGVTVDAAARTARVLGGTLWQDVVAAAAPHGLTALHGSAPDVAVAGYVLGGGLSFYGRQHGVAASSVRAVEVVTSSGLVRASAAENPDLFWAVRGGGGNLGVVVAIELDLLPVADVYAGMLLWDRSHAPAVTRAWVEWSRSAPESASTSLRVMSFPPLPELPPFLSGRDLVIIDGAVLEDDATAEEVLAPLRALAPEMDTFARIPAAGLLAVHMDPPAPTPAVGDHSVLGPLDDDAVDAFLASVGPGLMFAELRHLGGAFARPPATGGALASIPGDYALLCVAVAPTPQAAVAGKAAAFGVVRAMSRWSRTNLVPTFTETRSDASRFYDGDDWARLARMQDPLFVANHGL</sequence>
<dbReference type="InterPro" id="IPR006093">
    <property type="entry name" value="Oxy_OxRdtase_FAD_BS"/>
</dbReference>
<dbReference type="PROSITE" id="PS51387">
    <property type="entry name" value="FAD_PCMH"/>
    <property type="match status" value="1"/>
</dbReference>
<evidence type="ECO:0000256" key="5">
    <source>
        <dbReference type="ARBA" id="ARBA00023002"/>
    </source>
</evidence>
<accession>A0A853C4T4</accession>
<comment type="similarity">
    <text evidence="2">Belongs to the oxygen-dependent FAD-linked oxidoreductase family.</text>
</comment>
<evidence type="ECO:0000256" key="4">
    <source>
        <dbReference type="ARBA" id="ARBA00022827"/>
    </source>
</evidence>
<dbReference type="Gene3D" id="3.30.43.10">
    <property type="entry name" value="Uridine Diphospho-n-acetylenolpyruvylglucosamine Reductase, domain 2"/>
    <property type="match status" value="1"/>
</dbReference>
<organism evidence="7 8">
    <name type="scientific">Nocardioides thalensis</name>
    <dbReference type="NCBI Taxonomy" id="1914755"/>
    <lineage>
        <taxon>Bacteria</taxon>
        <taxon>Bacillati</taxon>
        <taxon>Actinomycetota</taxon>
        <taxon>Actinomycetes</taxon>
        <taxon>Propionibacteriales</taxon>
        <taxon>Nocardioidaceae</taxon>
        <taxon>Nocardioides</taxon>
    </lineage>
</organism>
<dbReference type="InterPro" id="IPR016166">
    <property type="entry name" value="FAD-bd_PCMH"/>
</dbReference>
<dbReference type="InterPro" id="IPR016167">
    <property type="entry name" value="FAD-bd_PCMH_sub1"/>
</dbReference>
<dbReference type="InterPro" id="IPR016169">
    <property type="entry name" value="FAD-bd_PCMH_sub2"/>
</dbReference>
<name>A0A853C4T4_9ACTN</name>
<evidence type="ECO:0000256" key="3">
    <source>
        <dbReference type="ARBA" id="ARBA00022630"/>
    </source>
</evidence>
<gene>
    <name evidence="7" type="ORF">HNR19_002859</name>
</gene>
<dbReference type="InterPro" id="IPR050416">
    <property type="entry name" value="FAD-linked_Oxidoreductase"/>
</dbReference>
<dbReference type="Gene3D" id="3.40.462.20">
    <property type="match status" value="1"/>
</dbReference>
<comment type="caution">
    <text evidence="7">The sequence shown here is derived from an EMBL/GenBank/DDBJ whole genome shotgun (WGS) entry which is preliminary data.</text>
</comment>
<dbReference type="InterPro" id="IPR036318">
    <property type="entry name" value="FAD-bd_PCMH-like_sf"/>
</dbReference>
<dbReference type="SUPFAM" id="SSF56176">
    <property type="entry name" value="FAD-binding/transporter-associated domain-like"/>
    <property type="match status" value="1"/>
</dbReference>
<comment type="cofactor">
    <cofactor evidence="1">
        <name>FAD</name>
        <dbReference type="ChEBI" id="CHEBI:57692"/>
    </cofactor>
</comment>
<keyword evidence="3" id="KW-0285">Flavoprotein</keyword>
<dbReference type="Pfam" id="PF01565">
    <property type="entry name" value="FAD_binding_4"/>
    <property type="match status" value="1"/>
</dbReference>
<keyword evidence="8" id="KW-1185">Reference proteome</keyword>
<dbReference type="PROSITE" id="PS00862">
    <property type="entry name" value="OX2_COVAL_FAD"/>
    <property type="match status" value="1"/>
</dbReference>
<feature type="domain" description="FAD-binding PCMH-type" evidence="6">
    <location>
        <begin position="37"/>
        <end position="208"/>
    </location>
</feature>
<evidence type="ECO:0000259" key="6">
    <source>
        <dbReference type="PROSITE" id="PS51387"/>
    </source>
</evidence>
<evidence type="ECO:0000313" key="7">
    <source>
        <dbReference type="EMBL" id="NYJ02161.1"/>
    </source>
</evidence>
<dbReference type="AlphaFoldDB" id="A0A853C4T4"/>
<dbReference type="Proteomes" id="UP000530424">
    <property type="component" value="Unassembled WGS sequence"/>
</dbReference>
<evidence type="ECO:0000256" key="2">
    <source>
        <dbReference type="ARBA" id="ARBA00005466"/>
    </source>
</evidence>
<dbReference type="GO" id="GO:0016491">
    <property type="term" value="F:oxidoreductase activity"/>
    <property type="evidence" value="ECO:0007669"/>
    <property type="project" value="UniProtKB-KW"/>
</dbReference>